<feature type="compositionally biased region" description="Pro residues" evidence="1">
    <location>
        <begin position="281"/>
        <end position="290"/>
    </location>
</feature>
<feature type="region of interest" description="Disordered" evidence="1">
    <location>
        <begin position="21"/>
        <end position="124"/>
    </location>
</feature>
<comment type="caution">
    <text evidence="2">The sequence shown here is derived from an EMBL/GenBank/DDBJ whole genome shotgun (WGS) entry which is preliminary data.</text>
</comment>
<organism evidence="2 3">
    <name type="scientific">Liparis tanakae</name>
    <name type="common">Tanaka's snailfish</name>
    <dbReference type="NCBI Taxonomy" id="230148"/>
    <lineage>
        <taxon>Eukaryota</taxon>
        <taxon>Metazoa</taxon>
        <taxon>Chordata</taxon>
        <taxon>Craniata</taxon>
        <taxon>Vertebrata</taxon>
        <taxon>Euteleostomi</taxon>
        <taxon>Actinopterygii</taxon>
        <taxon>Neopterygii</taxon>
        <taxon>Teleostei</taxon>
        <taxon>Neoteleostei</taxon>
        <taxon>Acanthomorphata</taxon>
        <taxon>Eupercaria</taxon>
        <taxon>Perciformes</taxon>
        <taxon>Cottioidei</taxon>
        <taxon>Cottales</taxon>
        <taxon>Liparidae</taxon>
        <taxon>Liparis</taxon>
    </lineage>
</organism>
<feature type="compositionally biased region" description="Basic and acidic residues" evidence="1">
    <location>
        <begin position="410"/>
        <end position="419"/>
    </location>
</feature>
<name>A0A4Z2EUB5_9TELE</name>
<sequence length="419" mass="43579">MSPHDVTSRVSHHVGQAALLDFGDEGPETPRLRHLPPDHLHMRRGGGEERRSEEVNRGQHRLTEVNGGQRRSTEVNRGQRRSTEVNGGQQRSAEGNGGQQRSTEVNGGQQRSAEGNGVSHICDPFNPMEPQTHRRGLIARPVLPPGVGVALTLRPSSEPASRGSADLLLSVMQPIRWSPSLDGCQERGGGGGRSVSDWSELCESFLSSPSPPLSLGGRAAPGSGPQSGGAGPPGRAPGLGGWAPPPTPAVLSTEKARWFSERPLWSPCPPPPLLDRRFSGPSPPPSPGPRPTSFSVGVEATHFSRGSLWVREPGMASAPLAAAATPEAGCVASGGAAVASVPVGGAWDLERTSFLSRGASPPAAGPMEEVPGLPGCAPDPENHSPDLVAHPHHLSTGGEDAMVTHGGRHGGHENTGRHA</sequence>
<feature type="compositionally biased region" description="Basic and acidic residues" evidence="1">
    <location>
        <begin position="28"/>
        <end position="63"/>
    </location>
</feature>
<accession>A0A4Z2EUB5</accession>
<dbReference type="AlphaFoldDB" id="A0A4Z2EUB5"/>
<evidence type="ECO:0000313" key="2">
    <source>
        <dbReference type="EMBL" id="TNN32517.1"/>
    </source>
</evidence>
<protein>
    <submittedName>
        <fullName evidence="2">Uncharacterized protein</fullName>
    </submittedName>
</protein>
<dbReference type="Proteomes" id="UP000314294">
    <property type="component" value="Unassembled WGS sequence"/>
</dbReference>
<feature type="compositionally biased region" description="Polar residues" evidence="1">
    <location>
        <begin position="84"/>
        <end position="113"/>
    </location>
</feature>
<feature type="region of interest" description="Disordered" evidence="1">
    <location>
        <begin position="209"/>
        <end position="250"/>
    </location>
</feature>
<evidence type="ECO:0000313" key="3">
    <source>
        <dbReference type="Proteomes" id="UP000314294"/>
    </source>
</evidence>
<feature type="compositionally biased region" description="Gly residues" evidence="1">
    <location>
        <begin position="225"/>
        <end position="241"/>
    </location>
</feature>
<keyword evidence="3" id="KW-1185">Reference proteome</keyword>
<reference evidence="2 3" key="1">
    <citation type="submission" date="2019-03" db="EMBL/GenBank/DDBJ databases">
        <title>First draft genome of Liparis tanakae, snailfish: a comprehensive survey of snailfish specific genes.</title>
        <authorList>
            <person name="Kim W."/>
            <person name="Song I."/>
            <person name="Jeong J.-H."/>
            <person name="Kim D."/>
            <person name="Kim S."/>
            <person name="Ryu S."/>
            <person name="Song J.Y."/>
            <person name="Lee S.K."/>
        </authorList>
    </citation>
    <scope>NUCLEOTIDE SEQUENCE [LARGE SCALE GENOMIC DNA]</scope>
    <source>
        <tissue evidence="2">Muscle</tissue>
    </source>
</reference>
<dbReference type="EMBL" id="SRLO01002647">
    <property type="protein sequence ID" value="TNN32517.1"/>
    <property type="molecule type" value="Genomic_DNA"/>
</dbReference>
<feature type="region of interest" description="Disordered" evidence="1">
    <location>
        <begin position="358"/>
        <end position="419"/>
    </location>
</feature>
<proteinExistence type="predicted"/>
<evidence type="ECO:0000256" key="1">
    <source>
        <dbReference type="SAM" id="MobiDB-lite"/>
    </source>
</evidence>
<feature type="compositionally biased region" description="Low complexity" evidence="1">
    <location>
        <begin position="213"/>
        <end position="224"/>
    </location>
</feature>
<feature type="region of interest" description="Disordered" evidence="1">
    <location>
        <begin position="270"/>
        <end position="293"/>
    </location>
</feature>
<gene>
    <name evidence="2" type="ORF">EYF80_057320</name>
</gene>